<dbReference type="Pfam" id="PF10091">
    <property type="entry name" value="Glycoamylase"/>
    <property type="match status" value="1"/>
</dbReference>
<dbReference type="PROSITE" id="PS51257">
    <property type="entry name" value="PROKAR_LIPOPROTEIN"/>
    <property type="match status" value="1"/>
</dbReference>
<dbReference type="Proteomes" id="UP000727490">
    <property type="component" value="Unassembled WGS sequence"/>
</dbReference>
<gene>
    <name evidence="2" type="ORF">EGN73_12800</name>
</gene>
<proteinExistence type="predicted"/>
<reference evidence="2 3" key="1">
    <citation type="journal article" date="2020" name="Syst. Appl. Microbiol.">
        <title>Arthrospiribacter ruber gen. nov., sp. nov., a novel bacterium isolated from Arthrospira cultures.</title>
        <authorList>
            <person name="Waleron M."/>
            <person name="Misztak A."/>
            <person name="Waleron M.M."/>
            <person name="Furmaniak M."/>
            <person name="Mrozik A."/>
            <person name="Waleron K."/>
        </authorList>
    </citation>
    <scope>NUCLEOTIDE SEQUENCE [LARGE SCALE GENOMIC DNA]</scope>
    <source>
        <strain evidence="2 3">DPMB0001</strain>
    </source>
</reference>
<dbReference type="PIRSF" id="PIRSF028431">
    <property type="entry name" value="UCP028431"/>
    <property type="match status" value="1"/>
</dbReference>
<organism evidence="2 3">
    <name type="scientific">Arthrospiribacter ruber</name>
    <dbReference type="NCBI Taxonomy" id="2487934"/>
    <lineage>
        <taxon>Bacteria</taxon>
        <taxon>Pseudomonadati</taxon>
        <taxon>Bacteroidota</taxon>
        <taxon>Cytophagia</taxon>
        <taxon>Cytophagales</taxon>
        <taxon>Cyclobacteriaceae</taxon>
        <taxon>Arthrospiribacter</taxon>
    </lineage>
</organism>
<feature type="domain" description="Glycoamylase-like" evidence="1">
    <location>
        <begin position="213"/>
        <end position="435"/>
    </location>
</feature>
<dbReference type="InterPro" id="IPR019282">
    <property type="entry name" value="Glycoamylase-like_cons_dom"/>
</dbReference>
<keyword evidence="3" id="KW-1185">Reference proteome</keyword>
<protein>
    <submittedName>
        <fullName evidence="2">Beta-glucosidase</fullName>
    </submittedName>
</protein>
<evidence type="ECO:0000259" key="1">
    <source>
        <dbReference type="Pfam" id="PF10091"/>
    </source>
</evidence>
<evidence type="ECO:0000313" key="3">
    <source>
        <dbReference type="Proteomes" id="UP000727490"/>
    </source>
</evidence>
<dbReference type="InterPro" id="IPR016883">
    <property type="entry name" value="UCP028431"/>
</dbReference>
<accession>A0A951MD60</accession>
<name>A0A951MD60_9BACT</name>
<evidence type="ECO:0000313" key="2">
    <source>
        <dbReference type="EMBL" id="MBW3468684.1"/>
    </source>
</evidence>
<dbReference type="AlphaFoldDB" id="A0A951MD60"/>
<dbReference type="EMBL" id="RPHB01000005">
    <property type="protein sequence ID" value="MBW3468684.1"/>
    <property type="molecule type" value="Genomic_DNA"/>
</dbReference>
<dbReference type="RefSeq" id="WP_219290364.1">
    <property type="nucleotide sequence ID" value="NZ_RPHB01000005.1"/>
</dbReference>
<sequence>MKNSVLWVVCLSFFWASCQQRPSGQETEEINHISDDSLFNLVQYRTFQYFWDGAEPNSGLARERYHVDGEYPQDDKNIVTSGGGGFGVMAILVGIEREFISRQEGFDRLEKIVSFLENADSFHGAWPHWWNGETGKVKPFSKNDDGGDLVETSFMLTGLLTVRQYFQDGNESEKKLAERIDKLWRAVEFDWYTKGGEDVLYWHWSPNNAWSMNFPVQGYNECQIMYVLAASSPTHSVPASVYHVGWSRSGDIINDPDHEAFGHHLALRHNGTEEYGGPLFWAHYSYLGLDPRGLKDKYADYWEHNTNHTLINRAWCIDNPLDFVGYGENSWGLTASYSVNGYSGHAPGENRDKGVISPTAALSSFPYTPEYSMQAMRHWYDSLGGKVFGEYGFYDAFSETEDWFPKRYLAIDQGPIVVMMENHRSGLLWDLFMSAPEIKEGLKKLEIESPHYK</sequence>
<comment type="caution">
    <text evidence="2">The sequence shown here is derived from an EMBL/GenBank/DDBJ whole genome shotgun (WGS) entry which is preliminary data.</text>
</comment>